<evidence type="ECO:0000259" key="1">
    <source>
        <dbReference type="PROSITE" id="PS51412"/>
    </source>
</evidence>
<keyword evidence="3" id="KW-1185">Reference proteome</keyword>
<evidence type="ECO:0000313" key="2">
    <source>
        <dbReference type="EMBL" id="KAJ1696993.1"/>
    </source>
</evidence>
<protein>
    <recommendedName>
        <fullName evidence="1">MACPF domain-containing protein</fullName>
    </recommendedName>
</protein>
<dbReference type="Proteomes" id="UP001151287">
    <property type="component" value="Unassembled WGS sequence"/>
</dbReference>
<dbReference type="InterPro" id="IPR020864">
    <property type="entry name" value="MACPF"/>
</dbReference>
<dbReference type="Pfam" id="PF01823">
    <property type="entry name" value="MACPF"/>
    <property type="match status" value="1"/>
</dbReference>
<dbReference type="GO" id="GO:0009626">
    <property type="term" value="P:plant-type hypersensitive response"/>
    <property type="evidence" value="ECO:0007669"/>
    <property type="project" value="TreeGrafter"/>
</dbReference>
<sequence>MEEHTPVAAGIGEEALAALGRGFDLANDFRLKFAKGKGRLVELDEKHMHDVAIPGGPTVCRVSRDIGCDKGERVRFQSDILEFNQMSELINQKSTVQGKVPSGFFNSLFDLTGAWLEDAKETKYLALDGFFICLYNLHLRASPLILRDEVKRAVPSNWDPVALARFIQKYGTHIIVGLSVGGQDVVCVRQTHSSPVSTADLKMHLEDLGNILFEDGTSVSPIHRKNREGKNKVPEVFIRILQTNNLQLSSYSETSNKDGLTVICSKRGGDVHVPSHSRWLQTVSANPDAIAFKFVPITSLLTGIQGSGFLSHAINLYLRYKPDIEDLRYFLEFQVPIQWAPMFNELALGPQKRKASYPSLQFRCLGPKLQVSTSQVSSENKPVIGLRLYLEGRKCNRLAIHVQHLSSMPSMLTGPNLAPQMAPQWQGSEDSDAAYVEPVSWKRYSCVCTSVVKHDPMWLKQVTDGVFVVTGAQLVTKGTWSRKVLHLRLLYTHLPNCAIRKTEWARAPAASQKGSFLSAISTSLSTPFIQRENTMAQPRHEPAHLNSGVYPDGPPVPVQYRKLLKFVDMSEVVRGPHDVPGHWMVTAAKLVKENGKIGLHVKFALLNYGTGHDDFIE</sequence>
<dbReference type="GO" id="GO:0005886">
    <property type="term" value="C:plasma membrane"/>
    <property type="evidence" value="ECO:0007669"/>
    <property type="project" value="TreeGrafter"/>
</dbReference>
<dbReference type="OrthoDB" id="1366754at2759"/>
<dbReference type="InterPro" id="IPR044663">
    <property type="entry name" value="CAD1/NSL1-like"/>
</dbReference>
<evidence type="ECO:0000313" key="3">
    <source>
        <dbReference type="Proteomes" id="UP001151287"/>
    </source>
</evidence>
<dbReference type="PANTHER" id="PTHR33199">
    <property type="entry name" value="MACPF DOMAIN-CONTAINING PROTEIN CAD1"/>
    <property type="match status" value="1"/>
</dbReference>
<dbReference type="EMBL" id="JAMQYH010000002">
    <property type="protein sequence ID" value="KAJ1696993.1"/>
    <property type="molecule type" value="Genomic_DNA"/>
</dbReference>
<feature type="domain" description="MACPF" evidence="1">
    <location>
        <begin position="2"/>
        <end position="331"/>
    </location>
</feature>
<dbReference type="GO" id="GO:2000031">
    <property type="term" value="P:regulation of salicylic acid mediated signaling pathway"/>
    <property type="evidence" value="ECO:0007669"/>
    <property type="project" value="InterPro"/>
</dbReference>
<dbReference type="PANTHER" id="PTHR33199:SF2">
    <property type="entry name" value="OS02G0475300 PROTEIN"/>
    <property type="match status" value="1"/>
</dbReference>
<dbReference type="SMART" id="SM00457">
    <property type="entry name" value="MACPF"/>
    <property type="match status" value="1"/>
</dbReference>
<dbReference type="AlphaFoldDB" id="A0A9Q0CND8"/>
<accession>A0A9Q0CND8</accession>
<name>A0A9Q0CND8_9POAL</name>
<proteinExistence type="predicted"/>
<organism evidence="2 3">
    <name type="scientific">Rhynchospora breviuscula</name>
    <dbReference type="NCBI Taxonomy" id="2022672"/>
    <lineage>
        <taxon>Eukaryota</taxon>
        <taxon>Viridiplantae</taxon>
        <taxon>Streptophyta</taxon>
        <taxon>Embryophyta</taxon>
        <taxon>Tracheophyta</taxon>
        <taxon>Spermatophyta</taxon>
        <taxon>Magnoliopsida</taxon>
        <taxon>Liliopsida</taxon>
        <taxon>Poales</taxon>
        <taxon>Cyperaceae</taxon>
        <taxon>Cyperoideae</taxon>
        <taxon>Rhynchosporeae</taxon>
        <taxon>Rhynchospora</taxon>
    </lineage>
</organism>
<gene>
    <name evidence="2" type="ORF">LUZ63_005505</name>
</gene>
<comment type="caution">
    <text evidence="2">The sequence shown here is derived from an EMBL/GenBank/DDBJ whole genome shotgun (WGS) entry which is preliminary data.</text>
</comment>
<dbReference type="PROSITE" id="PS51412">
    <property type="entry name" value="MACPF_2"/>
    <property type="match status" value="1"/>
</dbReference>
<reference evidence="2" key="1">
    <citation type="journal article" date="2022" name="Cell">
        <title>Repeat-based holocentromeres influence genome architecture and karyotype evolution.</title>
        <authorList>
            <person name="Hofstatter P.G."/>
            <person name="Thangavel G."/>
            <person name="Lux T."/>
            <person name="Neumann P."/>
            <person name="Vondrak T."/>
            <person name="Novak P."/>
            <person name="Zhang M."/>
            <person name="Costa L."/>
            <person name="Castellani M."/>
            <person name="Scott A."/>
            <person name="Toegelov H."/>
            <person name="Fuchs J."/>
            <person name="Mata-Sucre Y."/>
            <person name="Dias Y."/>
            <person name="Vanzela A.L.L."/>
            <person name="Huettel B."/>
            <person name="Almeida C.C.S."/>
            <person name="Simkova H."/>
            <person name="Souza G."/>
            <person name="Pedrosa-Harand A."/>
            <person name="Macas J."/>
            <person name="Mayer K.F.X."/>
            <person name="Houben A."/>
            <person name="Marques A."/>
        </authorList>
    </citation>
    <scope>NUCLEOTIDE SEQUENCE</scope>
    <source>
        <strain evidence="2">RhyBre1mFocal</strain>
    </source>
</reference>